<comment type="function">
    <text evidence="32">Surface protein gp120: Attaches the virus to the host lymphoid cell by binding to the primary receptor CD4. This interaction induces a structural rearrangement creating a high affinity binding site for a chemokine coreceptor like CXCR4 and/or CCR5. Acts as a ligand for CD209/DC-SIGN and CLEC4M/DC-SIGNR, which are respectively found on dendritic cells (DCs), and on endothelial cells of liver sinusoids and lymph node sinuses. These interactions allow capture of viral particles at mucosal surfaces by these cells and subsequent transmission to permissive cells. HIV subverts the migration properties of dendritic cells to gain access to CD4+ T-cells in lymph nodes. Virus transmission to permissive T-cells occurs either in trans (without DCs infection, through viral capture and transmission), or in cis (following DCs productive infection, through the usual CD4-gp120 interaction), thereby inducing a robust infection. In trans infection, bound virions remain infectious over days and it is proposed that they are not degraded, but protected in non-lysosomal acidic organelles within the DCs close to the cell membrane thus contributing to the viral infectious potential during DCs' migration from the periphery to the lymphoid tissues. On arrival at lymphoid tissues, intact virions recycle back to DCs' cell surface allowing virus transmission to CD4+ T-cells.</text>
</comment>
<feature type="lipid moiety-binding region" description="S-palmitoyl cysteine; by host" evidence="32">
    <location>
        <position position="751"/>
    </location>
</feature>
<evidence type="ECO:0000256" key="22">
    <source>
        <dbReference type="ARBA" id="ARBA00022989"/>
    </source>
</evidence>
<reference evidence="37" key="1">
    <citation type="journal article" date="2013" name="J. Clin. Invest.">
        <title>Vertical T cell immunodominance and epitope entropy determine HIV-1 escape.</title>
        <authorList>
            <consortium name="CHAVI Core B"/>
            <person name="Liu M.K."/>
            <person name="Hawkins N."/>
            <person name="Ritchie A.J."/>
            <person name="Ganusov V.V."/>
            <person name="Whale V."/>
            <person name="Brackenridge S."/>
            <person name="Li H."/>
            <person name="Pavlicek J.W."/>
            <person name="Cai F."/>
            <person name="Rose-Abrahams M."/>
            <person name="Treurnicht F."/>
            <person name="Hraber P."/>
            <person name="Riou C."/>
            <person name="Gray C."/>
            <person name="Ferrari G."/>
            <person name="Tanner R."/>
            <person name="Ping L.H."/>
            <person name="Anderson J.A."/>
            <person name="Swanstrom R."/>
            <person name="B C.C."/>
            <person name="Cohen M."/>
            <person name="Karim S.S."/>
            <person name="Haynes B."/>
            <person name="Borrow P."/>
            <person name="Perelson A.S."/>
            <person name="Shaw G.M."/>
            <person name="Hahn B.H."/>
            <person name="Williamson C."/>
            <person name="Korber B.T."/>
            <person name="Gao F."/>
            <person name="Self S."/>
            <person name="McMichael A."/>
            <person name="Goonetilleke N."/>
        </authorList>
    </citation>
    <scope>NUCLEOTIDE SEQUENCE</scope>
    <source>
        <strain evidence="36">C.703010131.w12.91dps.e13</strain>
        <strain evidence="37">C.703010131.w12.91dps.e14</strain>
    </source>
</reference>
<dbReference type="Gene3D" id="1.20.5.490">
    <property type="entry name" value="Single helix bin"/>
    <property type="match status" value="1"/>
</dbReference>
<evidence type="ECO:0000256" key="17">
    <source>
        <dbReference type="ARBA" id="ARBA00022804"/>
    </source>
</evidence>
<evidence type="ECO:0000256" key="10">
    <source>
        <dbReference type="ARBA" id="ARBA00022570"/>
    </source>
</evidence>
<keyword evidence="26 32" id="KW-0564">Palmitate</keyword>
<dbReference type="InterPro" id="IPR000328">
    <property type="entry name" value="GP41-like"/>
</dbReference>
<comment type="miscellaneous">
    <text evidence="32">HIV-1 lineages are divided in three main groups, M (for Major), O (for Outlier), and N (for New, or Non-M, Non-O). The vast majority of strains found worldwide belong to the group M. Group O seems to be endemic to and largely confined to Cameroon and neighboring countries in West Central Africa, where these viruses represent a small minority of HIV-1 strains. The group N is represented by a limited number of isolates from Cameroonian persons. The group M is further subdivided in 9 clades or subtypes (A to D, F to H, J and K).</text>
</comment>
<comment type="subunit">
    <text evidence="32">The mature envelope protein (Env) consists of a homotrimer of non-covalently associated gp120-gp41 heterodimers. The resulting complex protrudes from the virus surface as a spike. There seems to be as few as 10 spikes on the average virion. Surface protein gp120 interacts with host CD4, CCR5 and CXCR4. Gp120 also interacts with the C-type lectins CD209/DC-SIGN and CLEC4M/DC-SIGNR (collectively referred to as DC-SIGN(R)). Gp120 and gp41 interact with GalCer. Gp120 interacts with host ITGA4/ITGB7 complex; on CD4+ T-cells, this interaction results in rapid activation of integrin ITGAL/LFA-1, which facilitates efficient cell-to-cell spreading of HIV-1. Gp120 interacts with cell-associated heparan sulfate; this interaction increases virus infectivity on permissive cells and may be involved in infection of CD4- cells.</text>
</comment>
<dbReference type="CDD" id="cd09909">
    <property type="entry name" value="HIV-1-like_HR1-HR2"/>
    <property type="match status" value="1"/>
</dbReference>
<comment type="domain">
    <text evidence="32">The membrane proximal external region (MPER) present in gp41 is a tryptophan-rich region recognized by the antibodies 2F5, Z13, and 4E10. MPER seems to play a role in fusion.</text>
</comment>
<evidence type="ECO:0000256" key="2">
    <source>
        <dbReference type="ARBA" id="ARBA00004433"/>
    </source>
</evidence>
<dbReference type="FunFam" id="2.170.40.20:FF:000003">
    <property type="entry name" value="Envelope glycoprotein gp160"/>
    <property type="match status" value="1"/>
</dbReference>
<dbReference type="GO" id="GO:0044175">
    <property type="term" value="C:host cell endosome membrane"/>
    <property type="evidence" value="ECO:0007669"/>
    <property type="project" value="UniProtKB-SubCell"/>
</dbReference>
<keyword evidence="29 32" id="KW-0899">Viral immunoevasion</keyword>
<comment type="caution">
    <text evidence="32 33">Lacks conserved residue(s) required for the propagation of feature annotation.</text>
</comment>
<dbReference type="InterPro" id="IPR000777">
    <property type="entry name" value="HIV1_Gp120"/>
</dbReference>
<keyword evidence="13 32" id="KW-0165">Cleavage on pair of basic residues</keyword>
<comment type="PTM">
    <text evidence="32">Palmitoylation of the transmembrane protein and of Env polyprotein (prior to its proteolytic cleavage) is essential for their association with host cell membrane lipid rafts. Palmitoylation is therefore required for envelope trafficking to classical lipid rafts, but not for viral replication.</text>
</comment>
<feature type="disulfide bond" evidence="32">
    <location>
        <begin position="218"/>
        <end position="247"/>
    </location>
</feature>
<keyword evidence="28 32" id="KW-0325">Glycoprotein</keyword>
<feature type="disulfide bond" evidence="32">
    <location>
        <begin position="585"/>
        <end position="591"/>
    </location>
</feature>
<dbReference type="FunFam" id="2.170.40.20:FF:000002">
    <property type="entry name" value="Envelope glycoprotein gp160"/>
    <property type="match status" value="1"/>
</dbReference>
<dbReference type="SUPFAM" id="SSF58069">
    <property type="entry name" value="Virus ectodomain"/>
    <property type="match status" value="1"/>
</dbReference>
<dbReference type="GO" id="GO:0055036">
    <property type="term" value="C:virion membrane"/>
    <property type="evidence" value="ECO:0007669"/>
    <property type="project" value="UniProtKB-SubCell"/>
</dbReference>
<evidence type="ECO:0000256" key="6">
    <source>
        <dbReference type="ARBA" id="ARBA00004650"/>
    </source>
</evidence>
<feature type="disulfide bond" evidence="32">
    <location>
        <begin position="228"/>
        <end position="239"/>
    </location>
</feature>
<dbReference type="InterPro" id="IPR036377">
    <property type="entry name" value="Gp120_core_sf"/>
</dbReference>
<comment type="domain">
    <text evidence="32">The CD4-binding region is targeted by the antibody b12.</text>
</comment>
<feature type="chain" id="PRO_5042643500" description="Envelope glycoprotein gp160" evidence="32">
    <location>
        <begin position="30"/>
        <end position="843"/>
    </location>
</feature>
<feature type="transmembrane region" description="Helical" evidence="33">
    <location>
        <begin position="665"/>
        <end position="692"/>
    </location>
</feature>
<evidence type="ECO:0000256" key="13">
    <source>
        <dbReference type="ARBA" id="ARBA00022685"/>
    </source>
</evidence>
<keyword evidence="23 32" id="KW-1039">Host endosome</keyword>
<comment type="subcellular location">
    <molecule>Transmembrane protein gp41</molecule>
    <subcellularLocation>
        <location evidence="32">Virion membrane</location>
        <topology evidence="32">Single-pass type I membrane protein</topology>
    </subcellularLocation>
    <subcellularLocation>
        <location evidence="32">Host cell membrane</location>
        <topology evidence="32">Single-pass type I membrane protein</topology>
    </subcellularLocation>
    <subcellularLocation>
        <location evidence="32">Host endosome membrane</location>
        <topology evidence="32">Single-pass type I membrane protein</topology>
    </subcellularLocation>
    <text evidence="32">It is probably concentrated at the site of budding and incorporated into the virions possibly by contacts between the cytoplasmic tail of Env and the N-terminus of Gag.</text>
</comment>
<evidence type="ECO:0000256" key="9">
    <source>
        <dbReference type="ARBA" id="ARBA00022511"/>
    </source>
</evidence>
<dbReference type="GO" id="GO:1903911">
    <property type="term" value="P:positive regulation of receptor clustering"/>
    <property type="evidence" value="ECO:0007669"/>
    <property type="project" value="UniProtKB-UniRule"/>
</dbReference>
<dbReference type="GO" id="GO:0019082">
    <property type="term" value="P:viral protein processing"/>
    <property type="evidence" value="ECO:0007669"/>
    <property type="project" value="UniProtKB-UniRule"/>
</dbReference>
<evidence type="ECO:0000256" key="12">
    <source>
        <dbReference type="ARBA" id="ARBA00022595"/>
    </source>
</evidence>
<comment type="similarity">
    <text evidence="32">Belongs to the HIV-1 env protein family.</text>
</comment>
<feature type="lipid moiety-binding region" description="S-palmitoyl cysteine; by host" evidence="32">
    <location>
        <position position="824"/>
    </location>
</feature>
<keyword evidence="22 32" id="KW-1133">Transmembrane helix</keyword>
<dbReference type="Pfam" id="PF00517">
    <property type="entry name" value="GP41"/>
    <property type="match status" value="1"/>
</dbReference>
<feature type="site" description="Cleavage; by host furin" evidence="32">
    <location>
        <begin position="499"/>
        <end position="500"/>
    </location>
</feature>
<feature type="domain" description="Retroviral envelope protein GP41-like" evidence="35">
    <location>
        <begin position="517"/>
        <end position="707"/>
    </location>
</feature>
<keyword evidence="14 32" id="KW-0812">Transmembrane</keyword>
<evidence type="ECO:0000256" key="24">
    <source>
        <dbReference type="ARBA" id="ARBA00023054"/>
    </source>
</evidence>
<keyword evidence="24 32" id="KW-0175">Coiled coil</keyword>
<evidence type="ECO:0000256" key="11">
    <source>
        <dbReference type="ARBA" id="ARBA00022581"/>
    </source>
</evidence>
<evidence type="ECO:0000256" key="27">
    <source>
        <dbReference type="ARBA" id="ARBA00023157"/>
    </source>
</evidence>
<dbReference type="Gene3D" id="2.170.40.20">
    <property type="entry name" value="Human immunodeficiency virus 1, Gp160, envelope glycoprotein"/>
    <property type="match status" value="2"/>
</dbReference>
<evidence type="ECO:0000256" key="33">
    <source>
        <dbReference type="RuleBase" id="RU363095"/>
    </source>
</evidence>
<feature type="domain" description="Human immunodeficiency virus 1 envelope glycoprotein Gp120" evidence="34">
    <location>
        <begin position="136"/>
        <end position="499"/>
    </location>
</feature>
<dbReference type="EMBL" id="JX972535">
    <property type="protein sequence ID" value="AGG94220.1"/>
    <property type="molecule type" value="Genomic_RNA"/>
</dbReference>
<dbReference type="GO" id="GO:0019064">
    <property type="term" value="P:fusion of virus membrane with host plasma membrane"/>
    <property type="evidence" value="ECO:0007669"/>
    <property type="project" value="UniProtKB-UniRule"/>
</dbReference>
<dbReference type="EMBL" id="JX972534">
    <property type="protein sequence ID" value="AGG94212.1"/>
    <property type="molecule type" value="Genomic_RNA"/>
</dbReference>
<evidence type="ECO:0000256" key="31">
    <source>
        <dbReference type="ARBA" id="ARBA00023296"/>
    </source>
</evidence>
<sequence>MRVMGIQRNCQQWWIWGILGFWMIYSGMGQLWVTVYYGVPVWKEAKTTLFCASDAKAYSQEAHNIWATHACVPTDPNPQEMVLENVTENFNMWKNDMVDQMHEDIISLWDQSLKPCVKLTPLCVTLNCTTVNITQENNPLNDSDSNYMKNCSFNMTTELKDKKKEERALFHRLDLVPLNENSSKYENSNKYILTNCRTSTIAQACPKISFDPIPIHYCAPAGYAILKCNNKAFNGSGPCTNVSTVQCTHGIKPVVSTQLLLNGSLAEEIIIRFENLTNNVKTIIVHLNESVEISCTRPNNNTRKSVRIGPGQTFYATGEIIGDIRQAYCTINKGKWNKTLERIRNKLAEYFPNKTIQFQSASGGDLEITAHSFNCGGEFFYCNTSRLFNHTFNETSDENITLQCRIKQIINMWQGVGRAIYAPPIAGNITCNSNITGLLLTRDGGKSNSSNQTEIFRPAGGNMRDNWRSELYKYKVVEIKPLGIAPTKAKRRVVEREKRAAIGAMFLGFLGAAGSTMGAASITLTVQARQLLSGIVQQQSNLLRAIEAQQHMLQLTVWGIKQLQARVLAIERYLKDQQLLGIWGCSGKLICTTNVPWNSSWSNKPEEEIWGNMTWMQWEREIDNYTDTIYSLLEKSQNQQEQNEQDLLALDSWKNLWNWFSITKWLWYIKIFIMIVGGLIGLRIIFAVLSIVNRVRQGYSPLSFQTLIPNPRGLDRLERIEEEGGEQDRDRSIRLVNGFLALAWDDLRSLCLFSYHRLRDCVLIVTRVVELLGHRGWELLKYLGSLAQYWGLELKQSAINLLDTIAIAVAEGTDRIIEVIQRICRAICNIPTRIRQGFEAALQ</sequence>
<evidence type="ECO:0000256" key="14">
    <source>
        <dbReference type="ARBA" id="ARBA00022692"/>
    </source>
</evidence>
<comment type="domain">
    <text evidence="32">The YXXL motif is involved in determining the exact site of viral release at the surface of infected mononuclear cells and promotes endocytosis. YXXL and di-leucine endocytosis motifs interact directly or indirectly with the clathrin adapter complexes, opperate independently, and their activities are not additive.</text>
</comment>
<feature type="transmembrane region" description="Helical" evidence="33">
    <location>
        <begin position="500"/>
        <end position="524"/>
    </location>
</feature>
<accession>M4NV82</accession>
<dbReference type="GO" id="GO:0052031">
    <property type="term" value="P:symbiont-mediated perturbation of host defense response"/>
    <property type="evidence" value="ECO:0007669"/>
    <property type="project" value="UniProtKB-UniRule"/>
</dbReference>
<evidence type="ECO:0000256" key="20">
    <source>
        <dbReference type="ARBA" id="ARBA00022879"/>
    </source>
</evidence>
<comment type="function">
    <text evidence="32">Transmembrane protein gp41: Acts as a class I viral fusion protein. Under the current model, the protein has at least 3 conformational states: pre-fusion native state, pre-hairpin intermediate state, and post-fusion hairpin state. During fusion of viral and target intracellular membranes, the coiled coil regions (heptad repeats) assume a trimer-of-hairpins structure, positioning the fusion peptide in close proximity to the C-terminal region of the ectodomain. The formation of this structure appears to drive apposition and subsequent fusion of viral and target cell membranes. Complete fusion occurs in host cell endosomes and is dynamin-dependent, however some lipid transfer might occur at the plasma membrane. The virus undergoes clathrin-dependent internalization long before endosomal fusion, thus minimizing the surface exposure of conserved viral epitopes during fusion and reducing the efficacy of inhibitors targeting these epitopes. Membranes fusion leads to delivery of the nucleocapsid into the cytoplasm.</text>
</comment>
<gene>
    <name evidence="32 37" type="primary">env</name>
</gene>
<comment type="PTM">
    <text evidence="32">Specific enzymatic cleavages in vivo yield mature proteins. Envelope glycoproteins are synthesized as a inactive precursor that is heavily N-glycosylated and processed likely by host cell furin in the Golgi to yield the mature SU and TM proteins. The cleavage site between SU and TM requires the minimal sequence [KR]-X-[KR]-R. About 2 of the 9 disulfide bonds of gp41 are reduced by P4HB/PDI, following binding to CD4 receptor.</text>
</comment>
<keyword evidence="10 32" id="KW-1165">Clathrin-mediated endocytosis of virus by host</keyword>
<evidence type="ECO:0000256" key="23">
    <source>
        <dbReference type="ARBA" id="ARBA00023046"/>
    </source>
</evidence>
<proteinExistence type="inferred from homology"/>
<keyword evidence="12 32" id="KW-1162">Viral penetration into host cytoplasm</keyword>
<dbReference type="Pfam" id="PF00516">
    <property type="entry name" value="GP120"/>
    <property type="match status" value="1"/>
</dbReference>
<evidence type="ECO:0000256" key="15">
    <source>
        <dbReference type="ARBA" id="ARBA00022703"/>
    </source>
</evidence>
<keyword evidence="7 32" id="KW-1168">Fusion of virus membrane with host membrane</keyword>
<feature type="region of interest" description="Immunosuppression" evidence="32">
    <location>
        <begin position="561"/>
        <end position="579"/>
    </location>
</feature>
<evidence type="ECO:0000256" key="8">
    <source>
        <dbReference type="ARBA" id="ARBA00022510"/>
    </source>
</evidence>
<dbReference type="InterPro" id="IPR037527">
    <property type="entry name" value="Gp160"/>
</dbReference>
<comment type="function">
    <text evidence="32">Envelope glycoprotein gp160: Oligomerizes in the host endoplasmic reticulum into predominantly trimers. In a second time, gp160 transits in the host Golgi, where glycosylation is completed. The precursor is then proteolytically cleaved in the trans-Golgi and thereby activated by cellular furin or furin-like proteases to produce gp120 and gp41.</text>
</comment>
<keyword evidence="20 32" id="KW-0261">Viral envelope protein</keyword>
<evidence type="ECO:0000256" key="28">
    <source>
        <dbReference type="ARBA" id="ARBA00023180"/>
    </source>
</evidence>
<evidence type="ECO:0000256" key="18">
    <source>
        <dbReference type="ARBA" id="ARBA00022844"/>
    </source>
</evidence>
<dbReference type="SUPFAM" id="SSF56502">
    <property type="entry name" value="gp120 core"/>
    <property type="match status" value="2"/>
</dbReference>
<feature type="region of interest" description="CD4-binding loop" evidence="32">
    <location>
        <begin position="361"/>
        <end position="371"/>
    </location>
</feature>
<dbReference type="GO" id="GO:0039654">
    <property type="term" value="P:fusion of virus membrane with host endosome membrane"/>
    <property type="evidence" value="ECO:0007669"/>
    <property type="project" value="UniProtKB-UniRule"/>
</dbReference>
<dbReference type="GO" id="GO:0020002">
    <property type="term" value="C:host cell plasma membrane"/>
    <property type="evidence" value="ECO:0007669"/>
    <property type="project" value="UniProtKB-SubCell"/>
</dbReference>
<keyword evidence="9 32" id="KW-1032">Host cell membrane</keyword>
<evidence type="ECO:0000256" key="25">
    <source>
        <dbReference type="ARBA" id="ARBA00023136"/>
    </source>
</evidence>
<dbReference type="GO" id="GO:0075512">
    <property type="term" value="P:clathrin-dependent endocytosis of virus by host cell"/>
    <property type="evidence" value="ECO:0007669"/>
    <property type="project" value="UniProtKB-UniRule"/>
</dbReference>
<evidence type="ECO:0000256" key="4">
    <source>
        <dbReference type="ARBA" id="ARBA00004563"/>
    </source>
</evidence>
<evidence type="ECO:0000313" key="37">
    <source>
        <dbReference type="EMBL" id="AGG94220.1"/>
    </source>
</evidence>
<organismHost>
    <name type="scientific">Homo sapiens</name>
    <name type="common">Human</name>
    <dbReference type="NCBI Taxonomy" id="9606"/>
</organismHost>
<keyword evidence="15 32" id="KW-0053">Apoptosis</keyword>
<feature type="coiled-coil region" evidence="32">
    <location>
        <begin position="620"/>
        <end position="654"/>
    </location>
</feature>
<keyword evidence="21 32" id="KW-1164">Virus endocytosis by host</keyword>
<keyword evidence="11 32" id="KW-0945">Host-virus interaction</keyword>
<dbReference type="Gene3D" id="1.10.287.210">
    <property type="match status" value="1"/>
</dbReference>
<evidence type="ECO:0000256" key="7">
    <source>
        <dbReference type="ARBA" id="ARBA00022506"/>
    </source>
</evidence>
<dbReference type="GO" id="GO:0019031">
    <property type="term" value="C:viral envelope"/>
    <property type="evidence" value="ECO:0007669"/>
    <property type="project" value="UniProtKB-KW"/>
</dbReference>
<evidence type="ECO:0000256" key="29">
    <source>
        <dbReference type="ARBA" id="ARBA00023280"/>
    </source>
</evidence>
<keyword evidence="17 32" id="KW-1161">Viral attachment to host cell</keyword>
<keyword evidence="19 32" id="KW-1043">Host membrane</keyword>
<keyword evidence="27 32" id="KW-1015">Disulfide bond</keyword>
<evidence type="ECO:0000259" key="35">
    <source>
        <dbReference type="Pfam" id="PF00517"/>
    </source>
</evidence>
<comment type="domain">
    <text evidence="32 33">The 17 amino acids long immunosuppressive region is present in many retroviral envelope proteins. Synthetic peptides derived from this relatively conserved sequence inhibit immune function in vitro and in vivo.</text>
</comment>
<evidence type="ECO:0000256" key="32">
    <source>
        <dbReference type="HAMAP-Rule" id="MF_04083"/>
    </source>
</evidence>
<feature type="chain" id="PRO_5042643502" description="Transmembrane protein gp41" evidence="32">
    <location>
        <begin position="500"/>
        <end position="843"/>
    </location>
</feature>
<evidence type="ECO:0000313" key="36">
    <source>
        <dbReference type="EMBL" id="AGG94212.1"/>
    </source>
</evidence>
<keyword evidence="16 32" id="KW-0732">Signal</keyword>
<keyword evidence="31 32" id="KW-1160">Virus entry into host cell</keyword>
<evidence type="ECO:0000256" key="5">
    <source>
        <dbReference type="ARBA" id="ARBA00004578"/>
    </source>
</evidence>
<evidence type="ECO:0000259" key="34">
    <source>
        <dbReference type="Pfam" id="PF00516"/>
    </source>
</evidence>
<keyword evidence="18 32" id="KW-0946">Virion</keyword>
<feature type="disulfide bond" evidence="32">
    <location>
        <begin position="51"/>
        <end position="71"/>
    </location>
</feature>
<dbReference type="HAMAP" id="MF_04083">
    <property type="entry name" value="HIV_ENV"/>
    <property type="match status" value="1"/>
</dbReference>
<dbReference type="GO" id="GO:0016020">
    <property type="term" value="C:membrane"/>
    <property type="evidence" value="ECO:0007669"/>
    <property type="project" value="UniProtKB-UniRule"/>
</dbReference>
<protein>
    <recommendedName>
        <fullName evidence="32">Envelope glycoprotein gp160</fullName>
    </recommendedName>
    <alternativeName>
        <fullName evidence="32">Env polyprotein</fullName>
    </alternativeName>
    <component>
        <recommendedName>
            <fullName evidence="32">Surface protein gp120</fullName>
            <shortName evidence="32">SU</shortName>
        </recommendedName>
        <alternativeName>
            <fullName evidence="32">Glycoprotein 120</fullName>
            <shortName evidence="32">gp120</shortName>
        </alternativeName>
    </component>
    <component>
        <recommendedName>
            <fullName evidence="32">Transmembrane protein gp41</fullName>
            <shortName evidence="32">TM</shortName>
        </recommendedName>
        <alternativeName>
            <fullName evidence="32">Glycoprotein 41</fullName>
            <shortName evidence="32">gp41</shortName>
        </alternativeName>
    </component>
</protein>
<comment type="subcellular location">
    <molecule>Surface protein gp120</molecule>
    <subcellularLocation>
        <location evidence="32">Virion membrane</location>
        <topology evidence="32">Peripheral membrane protein</topology>
    </subcellularLocation>
    <subcellularLocation>
        <location evidence="32">Host cell membrane</location>
        <topology evidence="32">Peripheral membrane protein</topology>
    </subcellularLocation>
    <subcellularLocation>
        <location evidence="32">Host endosome membrane</location>
        <topology evidence="32">Single-pass type I membrane protein</topology>
    </subcellularLocation>
    <text evidence="32">The surface protein is not anchored to the viral envelope, but associates with the extravirion surface through its binding to TM. It is probably concentrated at the site of budding and incorporated into the virions possibly by contacts between the cytoplasmic tail of Env and the N-terminus of Gag.</text>
</comment>
<feature type="region of interest" description="MPER; binding to GalCer" evidence="32">
    <location>
        <begin position="649"/>
        <end position="670"/>
    </location>
</feature>
<keyword evidence="25 32" id="KW-0472">Membrane</keyword>
<feature type="topological domain" description="Cytoplasmic" evidence="32">
    <location>
        <begin position="693"/>
        <end position="843"/>
    </location>
</feature>
<comment type="subcellular location">
    <subcellularLocation>
        <location evidence="3">Host cell membrane</location>
        <topology evidence="3">Peripheral membrane protein</topology>
    </subcellularLocation>
    <subcellularLocation>
        <location evidence="1">Host cell membrane</location>
        <topology evidence="1">Single-pass type I membrane protein</topology>
    </subcellularLocation>
    <subcellularLocation>
        <location evidence="2">Host endosome membrane</location>
        <topology evidence="2">Peripheral membrane protein</topology>
    </subcellularLocation>
    <subcellularLocation>
        <location evidence="5">Host endosome membrane</location>
        <topology evidence="5">Single-pass type I membrane protein</topology>
    </subcellularLocation>
    <subcellularLocation>
        <location evidence="6">Virion membrane</location>
        <topology evidence="6">Peripheral membrane protein</topology>
    </subcellularLocation>
    <subcellularLocation>
        <location evidence="4">Virion membrane</location>
        <topology evidence="4">Single-pass type I membrane protein</topology>
    </subcellularLocation>
</comment>
<feature type="short sequence motif" description="YXXL motif; contains endocytosis signal" evidence="32">
    <location>
        <begin position="699"/>
        <end position="702"/>
    </location>
</feature>
<dbReference type="GO" id="GO:0005198">
    <property type="term" value="F:structural molecule activity"/>
    <property type="evidence" value="ECO:0007669"/>
    <property type="project" value="UniProtKB-UniRule"/>
</dbReference>
<evidence type="ECO:0000256" key="21">
    <source>
        <dbReference type="ARBA" id="ARBA00022890"/>
    </source>
</evidence>
<evidence type="ECO:0000256" key="19">
    <source>
        <dbReference type="ARBA" id="ARBA00022870"/>
    </source>
</evidence>
<dbReference type="GO" id="GO:0019062">
    <property type="term" value="P:virion attachment to host cell"/>
    <property type="evidence" value="ECO:0007669"/>
    <property type="project" value="UniProtKB-UniRule"/>
</dbReference>
<dbReference type="FunFam" id="1.10.287.210:FF:000001">
    <property type="entry name" value="Envelope glycoprotein gp160"/>
    <property type="match status" value="1"/>
</dbReference>
<comment type="miscellaneous">
    <text evidence="32">Inhibitors targeting HIV-1 viral envelope proteins are used as antiretroviral drugs. Attachment of virions to the cell surface via non-specific interactions and CD4 binding can be blocked by inhibitors that include cyanovirin-N, cyclotriazadisulfonamide analogs, PRO 2000, TNX 355 and PRO 542. In addition, BMS 806 can block CD4-induced conformational changes. Env interactions with the coreceptor molecules can be targeted by CCR5 antagonists including SCH-D, maraviroc (UK 427857) and aplaviroc (GW 873140), and the CXCR4 antagonist AMD 070. Fusion of viral and cellular membranes can be inhibited by peptides such as enfuvirtide and tifuvirtide (T 1249). Resistance to inhibitors associated with mutations in Env are observed. Most of the time, single mutations confer only a modest reduction in drug susceptibility. Combination of several mutations is usually required to develop a high-level drug resistance.</text>
</comment>
<evidence type="ECO:0000256" key="30">
    <source>
        <dbReference type="ARBA" id="ARBA00023288"/>
    </source>
</evidence>
<keyword evidence="30 32" id="KW-0449">Lipoprotein</keyword>
<evidence type="ECO:0000256" key="1">
    <source>
        <dbReference type="ARBA" id="ARBA00004402"/>
    </source>
</evidence>
<evidence type="ECO:0000256" key="26">
    <source>
        <dbReference type="ARBA" id="ARBA00023139"/>
    </source>
</evidence>
<organism evidence="37">
    <name type="scientific">Human immunodeficiency virus type 1</name>
    <name type="common">HIV-1</name>
    <dbReference type="NCBI Taxonomy" id="11676"/>
    <lineage>
        <taxon>Viruses</taxon>
        <taxon>Riboviria</taxon>
        <taxon>Pararnavirae</taxon>
        <taxon>Artverviricota</taxon>
        <taxon>Revtraviricetes</taxon>
        <taxon>Ortervirales</taxon>
        <taxon>Retroviridae</taxon>
        <taxon>Orthoretrovirinae</taxon>
        <taxon>Lentivirus</taxon>
        <taxon>Lentivirus humimdef1</taxon>
    </lineage>
</organism>
<evidence type="ECO:0000256" key="3">
    <source>
        <dbReference type="ARBA" id="ARBA00004505"/>
    </source>
</evidence>
<dbReference type="GO" id="GO:1903908">
    <property type="term" value="P:positive regulation of plasma membrane raft polarization"/>
    <property type="evidence" value="ECO:0007669"/>
    <property type="project" value="UniProtKB-UniRule"/>
</dbReference>
<comment type="domain">
    <text evidence="32">Some of the most genetically diverse regions of the viral genome are present in Env. They are called variable regions 1 through 5 (V1 through V5). Coreceptor usage of gp120 is determined mainly by the primary structure of the third variable region (V3) in the outer domain of gp120. The sequence of V3 determines which coreceptor, CCR5 and/or CXCR4 (corresponding to R5/macrophage, X4/T cell and R5X4/T cell and macrophage tropism), is used to trigger the fusion potential of the Env complex, and hence which cells the virus can infect. Binding to CCR5 involves a region adjacent in addition to V3.</text>
</comment>
<comment type="PTM">
    <text evidence="32">Highly glycosylated by host. The high number of glycan on the protein is reffered to as 'glycan shield' because it contributes to hide protein sequence from adaptive immune system.</text>
</comment>
<keyword evidence="8 32" id="KW-1170">Fusion of virus membrane with host endosomal membrane</keyword>
<name>M4NV82_HV1</name>
<feature type="transmembrane region" description="Helical" evidence="33">
    <location>
        <begin position="13"/>
        <end position="39"/>
    </location>
</feature>
<evidence type="ECO:0000256" key="16">
    <source>
        <dbReference type="ARBA" id="ARBA00022729"/>
    </source>
</evidence>